<dbReference type="AlphaFoldDB" id="A0AAV2NWW6"/>
<reference evidence="2" key="1">
    <citation type="submission" date="2024-04" db="EMBL/GenBank/DDBJ databases">
        <authorList>
            <consortium name="Molecular Ecology Group"/>
        </authorList>
    </citation>
    <scope>NUCLEOTIDE SEQUENCE</scope>
</reference>
<name>A0AAV2NWW6_9HYME</name>
<evidence type="ECO:0000256" key="1">
    <source>
        <dbReference type="SAM" id="MobiDB-lite"/>
    </source>
</evidence>
<sequence length="137" mass="16397">MRELEEVRETGDRKPGERVKDQVPRKRCQARFSSFSPKFQTCSRYTSNLSHPVYSRTTVDIIDNEKLVPRRKPHYCRLGFLKLTAEISDRNRLARRTTRECFGGFTLSRFAYTMNIECNFRHIITPRIWMPEYCRNK</sequence>
<feature type="region of interest" description="Disordered" evidence="1">
    <location>
        <begin position="1"/>
        <end position="23"/>
    </location>
</feature>
<gene>
    <name evidence="2" type="ORF">LPLAT_LOCUS9800</name>
</gene>
<evidence type="ECO:0000313" key="3">
    <source>
        <dbReference type="Proteomes" id="UP001497644"/>
    </source>
</evidence>
<accession>A0AAV2NWW6</accession>
<dbReference type="Proteomes" id="UP001497644">
    <property type="component" value="Chromosome 5"/>
</dbReference>
<keyword evidence="3" id="KW-1185">Reference proteome</keyword>
<proteinExistence type="predicted"/>
<evidence type="ECO:0000313" key="2">
    <source>
        <dbReference type="EMBL" id="CAL1684109.1"/>
    </source>
</evidence>
<dbReference type="EMBL" id="OZ034828">
    <property type="protein sequence ID" value="CAL1684109.1"/>
    <property type="molecule type" value="Genomic_DNA"/>
</dbReference>
<organism evidence="2 3">
    <name type="scientific">Lasius platythorax</name>
    <dbReference type="NCBI Taxonomy" id="488582"/>
    <lineage>
        <taxon>Eukaryota</taxon>
        <taxon>Metazoa</taxon>
        <taxon>Ecdysozoa</taxon>
        <taxon>Arthropoda</taxon>
        <taxon>Hexapoda</taxon>
        <taxon>Insecta</taxon>
        <taxon>Pterygota</taxon>
        <taxon>Neoptera</taxon>
        <taxon>Endopterygota</taxon>
        <taxon>Hymenoptera</taxon>
        <taxon>Apocrita</taxon>
        <taxon>Aculeata</taxon>
        <taxon>Formicoidea</taxon>
        <taxon>Formicidae</taxon>
        <taxon>Formicinae</taxon>
        <taxon>Lasius</taxon>
        <taxon>Lasius</taxon>
    </lineage>
</organism>
<protein>
    <submittedName>
        <fullName evidence="2">Uncharacterized protein</fullName>
    </submittedName>
</protein>